<dbReference type="AlphaFoldDB" id="A0A6C2U6N2"/>
<dbReference type="RefSeq" id="WP_168442370.1">
    <property type="nucleotide sequence ID" value="NZ_CAAHFG010000002.1"/>
</dbReference>
<evidence type="ECO:0000313" key="1">
    <source>
        <dbReference type="EMBL" id="VGO15046.1"/>
    </source>
</evidence>
<sequence>MNQQAIMNPTIHQQINHHHQQMHLPPVFEQRQFMQPTIREQIQMAPPLRYGSRMY</sequence>
<reference evidence="1 2" key="1">
    <citation type="submission" date="2019-04" db="EMBL/GenBank/DDBJ databases">
        <authorList>
            <person name="Van Vliet M D."/>
        </authorList>
    </citation>
    <scope>NUCLEOTIDE SEQUENCE [LARGE SCALE GENOMIC DNA]</scope>
    <source>
        <strain evidence="1 2">F1</strain>
    </source>
</reference>
<proteinExistence type="predicted"/>
<accession>A0A6C2U6N2</accession>
<gene>
    <name evidence="1" type="ORF">PDESU_03626</name>
</gene>
<protein>
    <submittedName>
        <fullName evidence="1">Uncharacterized protein</fullName>
    </submittedName>
</protein>
<evidence type="ECO:0000313" key="2">
    <source>
        <dbReference type="Proteomes" id="UP000366872"/>
    </source>
</evidence>
<organism evidence="1 2">
    <name type="scientific">Pontiella desulfatans</name>
    <dbReference type="NCBI Taxonomy" id="2750659"/>
    <lineage>
        <taxon>Bacteria</taxon>
        <taxon>Pseudomonadati</taxon>
        <taxon>Kiritimatiellota</taxon>
        <taxon>Kiritimatiellia</taxon>
        <taxon>Kiritimatiellales</taxon>
        <taxon>Pontiellaceae</taxon>
        <taxon>Pontiella</taxon>
    </lineage>
</organism>
<name>A0A6C2U6N2_PONDE</name>
<keyword evidence="2" id="KW-1185">Reference proteome</keyword>
<dbReference type="Proteomes" id="UP000366872">
    <property type="component" value="Unassembled WGS sequence"/>
</dbReference>
<dbReference type="EMBL" id="CAAHFG010000002">
    <property type="protein sequence ID" value="VGO15046.1"/>
    <property type="molecule type" value="Genomic_DNA"/>
</dbReference>